<reference evidence="1" key="1">
    <citation type="submission" date="2014-12" db="EMBL/GenBank/DDBJ databases">
        <title>Insight into the proteome of Arion vulgaris.</title>
        <authorList>
            <person name="Aradska J."/>
            <person name="Bulat T."/>
            <person name="Smidak R."/>
            <person name="Sarate P."/>
            <person name="Gangsoo J."/>
            <person name="Sialana F."/>
            <person name="Bilban M."/>
            <person name="Lubec G."/>
        </authorList>
    </citation>
    <scope>NUCLEOTIDE SEQUENCE</scope>
    <source>
        <tissue evidence="1">Skin</tissue>
    </source>
</reference>
<name>A0A0B7AXZ3_9EUPU</name>
<dbReference type="EMBL" id="HACG01038622">
    <property type="protein sequence ID" value="CEK85487.1"/>
    <property type="molecule type" value="Transcribed_RNA"/>
</dbReference>
<proteinExistence type="predicted"/>
<evidence type="ECO:0000313" key="1">
    <source>
        <dbReference type="EMBL" id="CEK85487.1"/>
    </source>
</evidence>
<accession>A0A0B7AXZ3</accession>
<organism evidence="1">
    <name type="scientific">Arion vulgaris</name>
    <dbReference type="NCBI Taxonomy" id="1028688"/>
    <lineage>
        <taxon>Eukaryota</taxon>
        <taxon>Metazoa</taxon>
        <taxon>Spiralia</taxon>
        <taxon>Lophotrochozoa</taxon>
        <taxon>Mollusca</taxon>
        <taxon>Gastropoda</taxon>
        <taxon>Heterobranchia</taxon>
        <taxon>Euthyneura</taxon>
        <taxon>Panpulmonata</taxon>
        <taxon>Eupulmonata</taxon>
        <taxon>Stylommatophora</taxon>
        <taxon>Helicina</taxon>
        <taxon>Arionoidea</taxon>
        <taxon>Arionidae</taxon>
        <taxon>Arion</taxon>
    </lineage>
</organism>
<gene>
    <name evidence="1" type="primary">ORF148464</name>
</gene>
<sequence>MHSNERTNRRINTIHPWGVGNGYKDTFGFLSDRLLVDDTKLMLNLSSDLRSLELQAA</sequence>
<protein>
    <submittedName>
        <fullName evidence="1">Uncharacterized protein</fullName>
    </submittedName>
</protein>
<dbReference type="AlphaFoldDB" id="A0A0B7AXZ3"/>